<dbReference type="Proteomes" id="UP000256269">
    <property type="component" value="Unassembled WGS sequence"/>
</dbReference>
<dbReference type="Gene3D" id="3.20.20.80">
    <property type="entry name" value="Glycosidases"/>
    <property type="match status" value="1"/>
</dbReference>
<dbReference type="PANTHER" id="PTHR42976">
    <property type="entry name" value="BIFUNCTIONAL CHITINASE/LYSOZYME-RELATED"/>
    <property type="match status" value="1"/>
</dbReference>
<dbReference type="SUPFAM" id="SSF51445">
    <property type="entry name" value="(Trans)glycosidases"/>
    <property type="match status" value="1"/>
</dbReference>
<dbReference type="CDD" id="cd06543">
    <property type="entry name" value="GH18_PF-ChiA-like"/>
    <property type="match status" value="1"/>
</dbReference>
<proteinExistence type="predicted"/>
<gene>
    <name evidence="1" type="ORF">BCF44_111338</name>
</gene>
<dbReference type="PANTHER" id="PTHR42976:SF1">
    <property type="entry name" value="GH18 DOMAIN-CONTAINING PROTEIN-RELATED"/>
    <property type="match status" value="1"/>
</dbReference>
<accession>A0A3E0HC73</accession>
<dbReference type="InterPro" id="IPR017853">
    <property type="entry name" value="GH"/>
</dbReference>
<keyword evidence="2" id="KW-1185">Reference proteome</keyword>
<evidence type="ECO:0000313" key="2">
    <source>
        <dbReference type="Proteomes" id="UP000256269"/>
    </source>
</evidence>
<dbReference type="AlphaFoldDB" id="A0A3E0HC73"/>
<name>A0A3E0HC73_9PSEU</name>
<organism evidence="1 2">
    <name type="scientific">Kutzneria buriramensis</name>
    <dbReference type="NCBI Taxonomy" id="1045776"/>
    <lineage>
        <taxon>Bacteria</taxon>
        <taxon>Bacillati</taxon>
        <taxon>Actinomycetota</taxon>
        <taxon>Actinomycetes</taxon>
        <taxon>Pseudonocardiales</taxon>
        <taxon>Pseudonocardiaceae</taxon>
        <taxon>Kutzneria</taxon>
    </lineage>
</organism>
<sequence length="342" mass="35306">MTVPPARRKALMVGGVMAAAVVVGMGAVLNAGSHDANAAASNNAARPAAATNITVAPYVDMGLSADKLSQFASASGIKSFSLAFVTSAGCKASWFNAHNISDGFGLDQVNKIRAAGGDVKVSFGGATGIELAQACADVNQLAAQYSSVVKEYKLTHIDMDVEGAAVADKASIDRRSQALALVQKQNPGVKVSLTLPVLPTGLTADGLNVVKSAKAAGVGMDVVNIMAMDFGTAEQDMGARVIQAAQSTEKQLKTIFTGLSDAQAFKMLGVTPMLGVNDTQTEVFSLANAKAVVNFANAQHVGYLGYWEQSRDANACTGALFQCTNVPQKAFDFAKVFAGFKG</sequence>
<protein>
    <submittedName>
        <fullName evidence="1">Chitinase</fullName>
    </submittedName>
</protein>
<evidence type="ECO:0000313" key="1">
    <source>
        <dbReference type="EMBL" id="REH42033.1"/>
    </source>
</evidence>
<dbReference type="InterPro" id="IPR052750">
    <property type="entry name" value="GH18_Chitinase"/>
</dbReference>
<dbReference type="RefSeq" id="WP_246015776.1">
    <property type="nucleotide sequence ID" value="NZ_CP144375.1"/>
</dbReference>
<comment type="caution">
    <text evidence="1">The sequence shown here is derived from an EMBL/GenBank/DDBJ whole genome shotgun (WGS) entry which is preliminary data.</text>
</comment>
<reference evidence="1 2" key="1">
    <citation type="submission" date="2018-08" db="EMBL/GenBank/DDBJ databases">
        <title>Genomic Encyclopedia of Archaeal and Bacterial Type Strains, Phase II (KMG-II): from individual species to whole genera.</title>
        <authorList>
            <person name="Goeker M."/>
        </authorList>
    </citation>
    <scope>NUCLEOTIDE SEQUENCE [LARGE SCALE GENOMIC DNA]</scope>
    <source>
        <strain evidence="1 2">DSM 45791</strain>
    </source>
</reference>
<dbReference type="EMBL" id="QUNO01000011">
    <property type="protein sequence ID" value="REH42033.1"/>
    <property type="molecule type" value="Genomic_DNA"/>
</dbReference>